<reference evidence="1" key="1">
    <citation type="journal article" date="2014" name="Front. Microbiol.">
        <title>High frequency of phylogenetically diverse reductive dehalogenase-homologous genes in deep subseafloor sedimentary metagenomes.</title>
        <authorList>
            <person name="Kawai M."/>
            <person name="Futagami T."/>
            <person name="Toyoda A."/>
            <person name="Takaki Y."/>
            <person name="Nishi S."/>
            <person name="Hori S."/>
            <person name="Arai W."/>
            <person name="Tsubouchi T."/>
            <person name="Morono Y."/>
            <person name="Uchiyama I."/>
            <person name="Ito T."/>
            <person name="Fujiyama A."/>
            <person name="Inagaki F."/>
            <person name="Takami H."/>
        </authorList>
    </citation>
    <scope>NUCLEOTIDE SEQUENCE</scope>
    <source>
        <strain evidence="1">Expedition CK06-06</strain>
    </source>
</reference>
<accession>X0YE06</accession>
<dbReference type="EMBL" id="BART01007110">
    <property type="protein sequence ID" value="GAG54149.1"/>
    <property type="molecule type" value="Genomic_DNA"/>
</dbReference>
<organism evidence="1">
    <name type="scientific">marine sediment metagenome</name>
    <dbReference type="NCBI Taxonomy" id="412755"/>
    <lineage>
        <taxon>unclassified sequences</taxon>
        <taxon>metagenomes</taxon>
        <taxon>ecological metagenomes</taxon>
    </lineage>
</organism>
<gene>
    <name evidence="1" type="ORF">S01H4_16236</name>
</gene>
<proteinExistence type="predicted"/>
<dbReference type="AlphaFoldDB" id="X0YE06"/>
<comment type="caution">
    <text evidence="1">The sequence shown here is derived from an EMBL/GenBank/DDBJ whole genome shotgun (WGS) entry which is preliminary data.</text>
</comment>
<evidence type="ECO:0000313" key="1">
    <source>
        <dbReference type="EMBL" id="GAG54149.1"/>
    </source>
</evidence>
<protein>
    <submittedName>
        <fullName evidence="1">Uncharacterized protein</fullName>
    </submittedName>
</protein>
<feature type="non-terminal residue" evidence="1">
    <location>
        <position position="477"/>
    </location>
</feature>
<sequence>MLEAEKKLGEFELGKKQFEINVQRITTGLISAKGFGQVESIKGRYPGIEFKDVAMPGKFEEGKFVYAPYKAVEITSPKLETQFIGVQKAFKETEIKDRFGAGFLDIAGRSVRGTVILGAVTVPAMIAGVKYAPLKFGKETVETAVKYPVYTAVSFITMGALTKGVGKVWGKVRPVKLDTKVFSPAKTRFVSKVDVKGLTVTTAKTVTRYKQQVTVGGEPFMDASYYKTQRTFDIASRGKVLGDFDTSIIVKAGKGVKQELVLTPKETGMPVSFKLSKAQLGKFTAFAKQKDVFLYGYGLRGITKPSPVPRARLTGRGYGLVFGKEADISAVSVWKKGVGVIKETTGKPGKVFSLGMGRMVIKTKVATGIKTTYIRGLTPEQAILREVKKGKLRYKEPSFIYSPRLKRGVAGQFRWGTETKIKRGKPEIDIQKGLPKDFKERVQAHELIHYKYPRLPEKIVERIDVHFKFFEVGKKAE</sequence>
<name>X0YE06_9ZZZZ</name>